<dbReference type="GO" id="GO:0005737">
    <property type="term" value="C:cytoplasm"/>
    <property type="evidence" value="ECO:0007669"/>
    <property type="project" value="TreeGrafter"/>
</dbReference>
<dbReference type="Pfam" id="PF23598">
    <property type="entry name" value="LRR_14"/>
    <property type="match status" value="1"/>
</dbReference>
<evidence type="ECO:0000256" key="3">
    <source>
        <dbReference type="ARBA" id="ARBA00023786"/>
    </source>
</evidence>
<evidence type="ECO:0000256" key="4">
    <source>
        <dbReference type="ARBA" id="ARBA00037519"/>
    </source>
</evidence>
<keyword evidence="1" id="KW-0433">Leucine-rich repeat</keyword>
<keyword evidence="8" id="KW-1185">Reference proteome</keyword>
<dbReference type="InterPro" id="IPR055414">
    <property type="entry name" value="LRR_R13L4/SHOC2-like"/>
</dbReference>
<reference evidence="7" key="2">
    <citation type="submission" date="2023-06" db="EMBL/GenBank/DDBJ databases">
        <authorList>
            <person name="Ma L."/>
            <person name="Liu K.-W."/>
            <person name="Li Z."/>
            <person name="Hsiao Y.-Y."/>
            <person name="Qi Y."/>
            <person name="Fu T."/>
            <person name="Tang G."/>
            <person name="Zhang D."/>
            <person name="Sun W.-H."/>
            <person name="Liu D.-K."/>
            <person name="Li Y."/>
            <person name="Chen G.-Z."/>
            <person name="Liu X.-D."/>
            <person name="Liao X.-Y."/>
            <person name="Jiang Y.-T."/>
            <person name="Yu X."/>
            <person name="Hao Y."/>
            <person name="Huang J."/>
            <person name="Zhao X.-W."/>
            <person name="Ke S."/>
            <person name="Chen Y.-Y."/>
            <person name="Wu W.-L."/>
            <person name="Hsu J.-L."/>
            <person name="Lin Y.-F."/>
            <person name="Huang M.-D."/>
            <person name="Li C.-Y."/>
            <person name="Huang L."/>
            <person name="Wang Z.-W."/>
            <person name="Zhao X."/>
            <person name="Zhong W.-Y."/>
            <person name="Peng D.-H."/>
            <person name="Ahmad S."/>
            <person name="Lan S."/>
            <person name="Zhang J.-S."/>
            <person name="Tsai W.-C."/>
            <person name="Van De Peer Y."/>
            <person name="Liu Z.-J."/>
        </authorList>
    </citation>
    <scope>NUCLEOTIDE SEQUENCE</scope>
    <source>
        <strain evidence="7">CP</strain>
        <tissue evidence="7">Leaves</tissue>
    </source>
</reference>
<feature type="region of interest" description="Disordered" evidence="5">
    <location>
        <begin position="1"/>
        <end position="36"/>
    </location>
</feature>
<dbReference type="PRINTS" id="PR00019">
    <property type="entry name" value="LEURICHRPT"/>
</dbReference>
<dbReference type="SMART" id="SM00365">
    <property type="entry name" value="LRR_SD22"/>
    <property type="match status" value="5"/>
</dbReference>
<comment type="similarity">
    <text evidence="3">Belongs to the SHOC2 family.</text>
</comment>
<dbReference type="PANTHER" id="PTHR48051">
    <property type="match status" value="1"/>
</dbReference>
<accession>A0AAV9EJY6</accession>
<dbReference type="SUPFAM" id="SSF52058">
    <property type="entry name" value="L domain-like"/>
    <property type="match status" value="1"/>
</dbReference>
<evidence type="ECO:0000256" key="2">
    <source>
        <dbReference type="ARBA" id="ARBA00022737"/>
    </source>
</evidence>
<protein>
    <recommendedName>
        <fullName evidence="6">Disease resistance R13L4/SHOC-2-like LRR domain-containing protein</fullName>
    </recommendedName>
</protein>
<sequence length="569" mass="62996">MTTEEEGARGQGQQVKIEEIGRERIEKDGKEGKGVKVEERRPKGVVVVRFKVPPLKSFAIWVLSKMTLFLQSAEGIVEEIAKVHRSLPSRPGIDEIEAALSLVHDMDEEEHSRLECLSKQNKGFDVPEELFFVLQQMQKSLLVYQNKEQRREPLKLLDLENVHKLFDELVLRASKCLPNLTNSVTASANAASASLSVPDSSDIVSTTKSLVTSSVSGEGNQKLSLIKLANLIEVSAKKGSKVLDLQNKLIEKIDWLPHSIGKLSNLITLDLSENRITALPTTIGGLSSLTKLALHSNSLSELPETIGDLSNLTHLDLRANQLTSLPFSIGKLSRLSEFDLSLNRMTVVSDAIGSLISLKKLNLDMNDIEELPHTIGQCASLIELHIDYNRLKALPEAIGRLHKLEVLSLRYNNVKSLPTTMASLSSLKELDLSFNELEGLPESLCLVTTLLKLNVGNNFSDLQCLPKSIGNLEALQELDMSNNQIRFLLDSFGMLAQLHVLKVQENPLEVPPRGVVEMGAQAVVQYMIEYVAKRNVKVQTVKNRNTWAQFCCLSSSDYGRHDGLDCAKA</sequence>
<evidence type="ECO:0000256" key="1">
    <source>
        <dbReference type="ARBA" id="ARBA00022614"/>
    </source>
</evidence>
<reference evidence="7" key="1">
    <citation type="journal article" date="2023" name="Nat. Commun.">
        <title>Diploid and tetraploid genomes of Acorus and the evolution of monocots.</title>
        <authorList>
            <person name="Ma L."/>
            <person name="Liu K.W."/>
            <person name="Li Z."/>
            <person name="Hsiao Y.Y."/>
            <person name="Qi Y."/>
            <person name="Fu T."/>
            <person name="Tang G.D."/>
            <person name="Zhang D."/>
            <person name="Sun W.H."/>
            <person name="Liu D.K."/>
            <person name="Li Y."/>
            <person name="Chen G.Z."/>
            <person name="Liu X.D."/>
            <person name="Liao X.Y."/>
            <person name="Jiang Y.T."/>
            <person name="Yu X."/>
            <person name="Hao Y."/>
            <person name="Huang J."/>
            <person name="Zhao X.W."/>
            <person name="Ke S."/>
            <person name="Chen Y.Y."/>
            <person name="Wu W.L."/>
            <person name="Hsu J.L."/>
            <person name="Lin Y.F."/>
            <person name="Huang M.D."/>
            <person name="Li C.Y."/>
            <person name="Huang L."/>
            <person name="Wang Z.W."/>
            <person name="Zhao X."/>
            <person name="Zhong W.Y."/>
            <person name="Peng D.H."/>
            <person name="Ahmad S."/>
            <person name="Lan S."/>
            <person name="Zhang J.S."/>
            <person name="Tsai W.C."/>
            <person name="Van de Peer Y."/>
            <person name="Liu Z.J."/>
        </authorList>
    </citation>
    <scope>NUCLEOTIDE SEQUENCE</scope>
    <source>
        <strain evidence="7">CP</strain>
    </source>
</reference>
<proteinExistence type="inferred from homology"/>
<comment type="caution">
    <text evidence="7">The sequence shown here is derived from an EMBL/GenBank/DDBJ whole genome shotgun (WGS) entry which is preliminary data.</text>
</comment>
<dbReference type="InterPro" id="IPR001611">
    <property type="entry name" value="Leu-rich_rpt"/>
</dbReference>
<feature type="compositionally biased region" description="Basic and acidic residues" evidence="5">
    <location>
        <begin position="16"/>
        <end position="36"/>
    </location>
</feature>
<feature type="domain" description="Disease resistance R13L4/SHOC-2-like LRR" evidence="6">
    <location>
        <begin position="397"/>
        <end position="504"/>
    </location>
</feature>
<dbReference type="InterPro" id="IPR050216">
    <property type="entry name" value="LRR_domain-containing"/>
</dbReference>
<name>A0AAV9EJY6_ACOCL</name>
<gene>
    <name evidence="7" type="ORF">QJS10_CPA06g01699</name>
</gene>
<comment type="function">
    <text evidence="4">Leucine-rich repeat protein that likely mediates protein interactions, possibly in the context of signal transduction.</text>
</comment>
<dbReference type="InterPro" id="IPR003591">
    <property type="entry name" value="Leu-rich_rpt_typical-subtyp"/>
</dbReference>
<dbReference type="Proteomes" id="UP001180020">
    <property type="component" value="Unassembled WGS sequence"/>
</dbReference>
<keyword evidence="2" id="KW-0677">Repeat</keyword>
<dbReference type="SMART" id="SM00364">
    <property type="entry name" value="LRR_BAC"/>
    <property type="match status" value="9"/>
</dbReference>
<dbReference type="AlphaFoldDB" id="A0AAV9EJY6"/>
<evidence type="ECO:0000313" key="7">
    <source>
        <dbReference type="EMBL" id="KAK1313781.1"/>
    </source>
</evidence>
<dbReference type="EMBL" id="JAUJYO010000006">
    <property type="protein sequence ID" value="KAK1313781.1"/>
    <property type="molecule type" value="Genomic_DNA"/>
</dbReference>
<evidence type="ECO:0000313" key="8">
    <source>
        <dbReference type="Proteomes" id="UP001180020"/>
    </source>
</evidence>
<dbReference type="Gene3D" id="3.80.10.10">
    <property type="entry name" value="Ribonuclease Inhibitor"/>
    <property type="match status" value="1"/>
</dbReference>
<evidence type="ECO:0000259" key="6">
    <source>
        <dbReference type="Pfam" id="PF23598"/>
    </source>
</evidence>
<organism evidence="7 8">
    <name type="scientific">Acorus calamus</name>
    <name type="common">Sweet flag</name>
    <dbReference type="NCBI Taxonomy" id="4465"/>
    <lineage>
        <taxon>Eukaryota</taxon>
        <taxon>Viridiplantae</taxon>
        <taxon>Streptophyta</taxon>
        <taxon>Embryophyta</taxon>
        <taxon>Tracheophyta</taxon>
        <taxon>Spermatophyta</taxon>
        <taxon>Magnoliopsida</taxon>
        <taxon>Liliopsida</taxon>
        <taxon>Acoraceae</taxon>
        <taxon>Acorus</taxon>
    </lineage>
</organism>
<evidence type="ECO:0000256" key="5">
    <source>
        <dbReference type="SAM" id="MobiDB-lite"/>
    </source>
</evidence>
<dbReference type="PANTHER" id="PTHR48051:SF54">
    <property type="entry name" value="LEUCINE-RICH REPEAT-CONTAINING PROTEIN"/>
    <property type="match status" value="1"/>
</dbReference>
<dbReference type="PROSITE" id="PS51450">
    <property type="entry name" value="LRR"/>
    <property type="match status" value="4"/>
</dbReference>
<dbReference type="SMART" id="SM00369">
    <property type="entry name" value="LRR_TYP"/>
    <property type="match status" value="8"/>
</dbReference>
<dbReference type="InterPro" id="IPR032675">
    <property type="entry name" value="LRR_dom_sf"/>
</dbReference>
<dbReference type="Pfam" id="PF13855">
    <property type="entry name" value="LRR_8"/>
    <property type="match status" value="2"/>
</dbReference>
<dbReference type="FunFam" id="3.80.10.10:FF:000405">
    <property type="entry name" value="Plant intracellular Ras-group-related LRR protein 4"/>
    <property type="match status" value="1"/>
</dbReference>